<dbReference type="PRINTS" id="PR00436">
    <property type="entry name" value="INTERLEUKIN8"/>
</dbReference>
<dbReference type="GO" id="GO:0008009">
    <property type="term" value="F:chemokine activity"/>
    <property type="evidence" value="ECO:0007669"/>
    <property type="project" value="InterPro"/>
</dbReference>
<sequence>MELCPHSVFQLAFLSFCCVVITVRESESAFVPGRCLCPVTQPRVRGQLKELKIYPQSPSCNKMTVIVTLMHNNKQVCLDPNGPMGKQLIRCWKRANNMHRDTRVCLKRRRRGGQGQRPRRKSPGCKRKASS</sequence>
<name>A0AA88S9A8_CHASR</name>
<keyword evidence="3" id="KW-0732">Signal</keyword>
<feature type="chain" id="PRO_5041669512" description="Chemokine interleukin-8-like domain-containing protein" evidence="3">
    <location>
        <begin position="29"/>
        <end position="131"/>
    </location>
</feature>
<dbReference type="SUPFAM" id="SSF54117">
    <property type="entry name" value="Interleukin 8-like chemokines"/>
    <property type="match status" value="1"/>
</dbReference>
<keyword evidence="1" id="KW-0202">Cytokine</keyword>
<dbReference type="InterPro" id="IPR001811">
    <property type="entry name" value="Chemokine_IL8-like_dom"/>
</dbReference>
<proteinExistence type="predicted"/>
<dbReference type="GO" id="GO:0006955">
    <property type="term" value="P:immune response"/>
    <property type="evidence" value="ECO:0007669"/>
    <property type="project" value="InterPro"/>
</dbReference>
<feature type="signal peptide" evidence="3">
    <location>
        <begin position="1"/>
        <end position="28"/>
    </location>
</feature>
<evidence type="ECO:0000313" key="5">
    <source>
        <dbReference type="EMBL" id="KAK2824244.1"/>
    </source>
</evidence>
<dbReference type="GO" id="GO:0005615">
    <property type="term" value="C:extracellular space"/>
    <property type="evidence" value="ECO:0007669"/>
    <property type="project" value="UniProtKB-KW"/>
</dbReference>
<dbReference type="EMBL" id="JAUPFM010000017">
    <property type="protein sequence ID" value="KAK2824244.1"/>
    <property type="molecule type" value="Genomic_DNA"/>
</dbReference>
<dbReference type="SMART" id="SM00199">
    <property type="entry name" value="SCY"/>
    <property type="match status" value="1"/>
</dbReference>
<dbReference type="Gene3D" id="2.40.50.40">
    <property type="match status" value="1"/>
</dbReference>
<dbReference type="AlphaFoldDB" id="A0AA88S9A8"/>
<organism evidence="5 6">
    <name type="scientific">Channa striata</name>
    <name type="common">Snakehead murrel</name>
    <name type="synonym">Ophicephalus striatus</name>
    <dbReference type="NCBI Taxonomy" id="64152"/>
    <lineage>
        <taxon>Eukaryota</taxon>
        <taxon>Metazoa</taxon>
        <taxon>Chordata</taxon>
        <taxon>Craniata</taxon>
        <taxon>Vertebrata</taxon>
        <taxon>Euteleostomi</taxon>
        <taxon>Actinopterygii</taxon>
        <taxon>Neopterygii</taxon>
        <taxon>Teleostei</taxon>
        <taxon>Neoteleostei</taxon>
        <taxon>Acanthomorphata</taxon>
        <taxon>Anabantaria</taxon>
        <taxon>Anabantiformes</taxon>
        <taxon>Channoidei</taxon>
        <taxon>Channidae</taxon>
        <taxon>Channa</taxon>
    </lineage>
</organism>
<evidence type="ECO:0000259" key="4">
    <source>
        <dbReference type="SMART" id="SM00199"/>
    </source>
</evidence>
<evidence type="ECO:0000256" key="2">
    <source>
        <dbReference type="SAM" id="MobiDB-lite"/>
    </source>
</evidence>
<dbReference type="Proteomes" id="UP001187415">
    <property type="component" value="Unassembled WGS sequence"/>
</dbReference>
<reference evidence="5" key="1">
    <citation type="submission" date="2023-07" db="EMBL/GenBank/DDBJ databases">
        <title>Chromosome-level Genome Assembly of Striped Snakehead (Channa striata).</title>
        <authorList>
            <person name="Liu H."/>
        </authorList>
    </citation>
    <scope>NUCLEOTIDE SEQUENCE</scope>
    <source>
        <strain evidence="5">Gz</strain>
        <tissue evidence="5">Muscle</tissue>
    </source>
</reference>
<dbReference type="Pfam" id="PF00048">
    <property type="entry name" value="IL8"/>
    <property type="match status" value="1"/>
</dbReference>
<gene>
    <name evidence="5" type="ORF">Q5P01_021419</name>
</gene>
<feature type="region of interest" description="Disordered" evidence="2">
    <location>
        <begin position="106"/>
        <end position="131"/>
    </location>
</feature>
<feature type="domain" description="Chemokine interleukin-8-like" evidence="4">
    <location>
        <begin position="32"/>
        <end position="92"/>
    </location>
</feature>
<dbReference type="InterPro" id="IPR036048">
    <property type="entry name" value="Interleukin_8-like_sf"/>
</dbReference>
<protein>
    <recommendedName>
        <fullName evidence="4">Chemokine interleukin-8-like domain-containing protein</fullName>
    </recommendedName>
</protein>
<comment type="caution">
    <text evidence="5">The sequence shown here is derived from an EMBL/GenBank/DDBJ whole genome shotgun (WGS) entry which is preliminary data.</text>
</comment>
<evidence type="ECO:0000313" key="6">
    <source>
        <dbReference type="Proteomes" id="UP001187415"/>
    </source>
</evidence>
<accession>A0AA88S9A8</accession>
<evidence type="ECO:0000256" key="1">
    <source>
        <dbReference type="ARBA" id="ARBA00022514"/>
    </source>
</evidence>
<keyword evidence="6" id="KW-1185">Reference proteome</keyword>
<evidence type="ECO:0000256" key="3">
    <source>
        <dbReference type="SAM" id="SignalP"/>
    </source>
</evidence>